<proteinExistence type="predicted"/>
<dbReference type="InterPro" id="IPR006462">
    <property type="entry name" value="MS5"/>
</dbReference>
<gene>
    <name evidence="1" type="ORF">ERUC_LOCUS40500</name>
</gene>
<reference evidence="1 2" key="1">
    <citation type="submission" date="2022-03" db="EMBL/GenBank/DDBJ databases">
        <authorList>
            <person name="Macdonald S."/>
            <person name="Ahmed S."/>
            <person name="Newling K."/>
        </authorList>
    </citation>
    <scope>NUCLEOTIDE SEQUENCE [LARGE SCALE GENOMIC DNA]</scope>
</reference>
<sequence length="299" mass="33711">MASFGAEFNRVEYSRDLSEYWRRINESQGFDIEGIVGPKGMVTSGQLISYKCEGLGSSCYPFGQKVKYYGKLGLHRYNLIHGTNFELQDLIKFNMCYGGASSFYITLEARDKVTSGPLQIFQVCADEQEFGCLHVVCSIARIKGDETTSVFAPPEIYDSVHRALPDWPSDAEMQRLFMVDRSELLNTHWIHFYLELLLCIKFGNFSEELNVSNLEFVNVVIETDNETPLKAKSSVLYIVFRGLAIDGTNESVERKAIIKSMFNELTGSLTLHGIVCKGEHDVAPISTEEHFNIPLPNVS</sequence>
<dbReference type="AlphaFoldDB" id="A0ABC8LX72"/>
<evidence type="ECO:0000313" key="1">
    <source>
        <dbReference type="EMBL" id="CAH8388017.1"/>
    </source>
</evidence>
<dbReference type="NCBIfam" id="TIGR01572">
    <property type="entry name" value="A_thl_para_3677"/>
    <property type="match status" value="1"/>
</dbReference>
<dbReference type="Proteomes" id="UP001642260">
    <property type="component" value="Unassembled WGS sequence"/>
</dbReference>
<keyword evidence="2" id="KW-1185">Reference proteome</keyword>
<comment type="caution">
    <text evidence="1">The sequence shown here is derived from an EMBL/GenBank/DDBJ whole genome shotgun (WGS) entry which is preliminary data.</text>
</comment>
<evidence type="ECO:0000313" key="2">
    <source>
        <dbReference type="Proteomes" id="UP001642260"/>
    </source>
</evidence>
<dbReference type="PANTHER" id="PTHR31260:SF58">
    <property type="entry name" value="C2 DOMAIN-CONTAINING PROTEIN"/>
    <property type="match status" value="1"/>
</dbReference>
<protein>
    <submittedName>
        <fullName evidence="1">Uncharacterized protein</fullName>
    </submittedName>
</protein>
<dbReference type="Pfam" id="PF04776">
    <property type="entry name" value="protein_MS5"/>
    <property type="match status" value="1"/>
</dbReference>
<name>A0ABC8LX72_ERUVS</name>
<organism evidence="1 2">
    <name type="scientific">Eruca vesicaria subsp. sativa</name>
    <name type="common">Garden rocket</name>
    <name type="synonym">Eruca sativa</name>
    <dbReference type="NCBI Taxonomy" id="29727"/>
    <lineage>
        <taxon>Eukaryota</taxon>
        <taxon>Viridiplantae</taxon>
        <taxon>Streptophyta</taxon>
        <taxon>Embryophyta</taxon>
        <taxon>Tracheophyta</taxon>
        <taxon>Spermatophyta</taxon>
        <taxon>Magnoliopsida</taxon>
        <taxon>eudicotyledons</taxon>
        <taxon>Gunneridae</taxon>
        <taxon>Pentapetalae</taxon>
        <taxon>rosids</taxon>
        <taxon>malvids</taxon>
        <taxon>Brassicales</taxon>
        <taxon>Brassicaceae</taxon>
        <taxon>Brassiceae</taxon>
        <taxon>Eruca</taxon>
    </lineage>
</organism>
<dbReference type="PANTHER" id="PTHR31260">
    <property type="entry name" value="CYSTATIN/MONELLIN SUPERFAMILY PROTEIN"/>
    <property type="match status" value="1"/>
</dbReference>
<accession>A0ABC8LX72</accession>
<dbReference type="EMBL" id="CAKOAT010775154">
    <property type="protein sequence ID" value="CAH8388017.1"/>
    <property type="molecule type" value="Genomic_DNA"/>
</dbReference>